<evidence type="ECO:0000313" key="8">
    <source>
        <dbReference type="Proteomes" id="UP001195483"/>
    </source>
</evidence>
<feature type="domain" description="Ig-like" evidence="6">
    <location>
        <begin position="231"/>
        <end position="306"/>
    </location>
</feature>
<evidence type="ECO:0000256" key="1">
    <source>
        <dbReference type="ARBA" id="ARBA00022729"/>
    </source>
</evidence>
<keyword evidence="3" id="KW-0325">Glycoprotein</keyword>
<dbReference type="Gene3D" id="2.60.40.10">
    <property type="entry name" value="Immunoglobulins"/>
    <property type="match status" value="2"/>
</dbReference>
<dbReference type="Proteomes" id="UP001195483">
    <property type="component" value="Unassembled WGS sequence"/>
</dbReference>
<dbReference type="InterPro" id="IPR013783">
    <property type="entry name" value="Ig-like_fold"/>
</dbReference>
<dbReference type="SUPFAM" id="SSF48726">
    <property type="entry name" value="Immunoglobulin"/>
    <property type="match status" value="3"/>
</dbReference>
<proteinExistence type="predicted"/>
<dbReference type="EMBL" id="JAEAOA010001010">
    <property type="protein sequence ID" value="KAK3594686.1"/>
    <property type="molecule type" value="Genomic_DNA"/>
</dbReference>
<dbReference type="InterPro" id="IPR052598">
    <property type="entry name" value="IgSF_CEA-related"/>
</dbReference>
<evidence type="ECO:0000256" key="5">
    <source>
        <dbReference type="SAM" id="SignalP"/>
    </source>
</evidence>
<keyword evidence="2" id="KW-1015">Disulfide bond</keyword>
<keyword evidence="8" id="KW-1185">Reference proteome</keyword>
<reference evidence="7" key="2">
    <citation type="journal article" date="2021" name="Genome Biol. Evol.">
        <title>Developing a high-quality reference genome for a parasitic bivalve with doubly uniparental inheritance (Bivalvia: Unionida).</title>
        <authorList>
            <person name="Smith C.H."/>
        </authorList>
    </citation>
    <scope>NUCLEOTIDE SEQUENCE</scope>
    <source>
        <strain evidence="7">CHS0354</strain>
        <tissue evidence="7">Mantle</tissue>
    </source>
</reference>
<evidence type="ECO:0000313" key="7">
    <source>
        <dbReference type="EMBL" id="KAK3594686.1"/>
    </source>
</evidence>
<dbReference type="PROSITE" id="PS50835">
    <property type="entry name" value="IG_LIKE"/>
    <property type="match status" value="1"/>
</dbReference>
<dbReference type="PANTHER" id="PTHR44337:SF13">
    <property type="entry name" value="IMMUNOGLOBULIN SUPERFAMILY MEMBER 23"/>
    <property type="match status" value="1"/>
</dbReference>
<gene>
    <name evidence="7" type="ORF">CHS0354_016353</name>
</gene>
<keyword evidence="4" id="KW-0393">Immunoglobulin domain</keyword>
<comment type="caution">
    <text evidence="7">The sequence shown here is derived from an EMBL/GenBank/DDBJ whole genome shotgun (WGS) entry which is preliminary data.</text>
</comment>
<evidence type="ECO:0000259" key="6">
    <source>
        <dbReference type="PROSITE" id="PS50835"/>
    </source>
</evidence>
<dbReference type="InterPro" id="IPR036179">
    <property type="entry name" value="Ig-like_dom_sf"/>
</dbReference>
<sequence length="361" mass="40856">MAGMRTPALAVLLCLYWHHVNVKAGTLFAVPGDDVFFNITITSVRPSNGFIALEKSYVEKQNVMVFLDMKNPLVISSPYMGRINFIGNKVLDEVTFWLYNVTLEDAGEYCVVSVGIRKVYGSQILAVAGRPYIPTIVEITVPQVNKDHMLECKTHSNSRPKTNGFKLSFIWKRNDTVLLNTIIRTIQGEMLVIRRLQREDRFDKFTCIAFDSDKLPSDESNGYQIDPKYGPSEVLTLDPSNKTYFVEEGFEMANITCSADCHPRCIFSWDRGKRHGEKLYLGVIDAKSSGIYRCTAQNPVTNVSLTTALRVILNNCYVMQLALTNPDCYVMKLSLTDPDFYGMQSYLHVSDCNGMQYDHPL</sequence>
<evidence type="ECO:0000256" key="3">
    <source>
        <dbReference type="ARBA" id="ARBA00023180"/>
    </source>
</evidence>
<dbReference type="PANTHER" id="PTHR44337">
    <property type="entry name" value="CARCINOEMBRYONIC ANTIGEN-RELATED CELL ADHESION MOLECULE 8"/>
    <property type="match status" value="1"/>
</dbReference>
<evidence type="ECO:0000256" key="2">
    <source>
        <dbReference type="ARBA" id="ARBA00023157"/>
    </source>
</evidence>
<organism evidence="7 8">
    <name type="scientific">Potamilus streckersoni</name>
    <dbReference type="NCBI Taxonomy" id="2493646"/>
    <lineage>
        <taxon>Eukaryota</taxon>
        <taxon>Metazoa</taxon>
        <taxon>Spiralia</taxon>
        <taxon>Lophotrochozoa</taxon>
        <taxon>Mollusca</taxon>
        <taxon>Bivalvia</taxon>
        <taxon>Autobranchia</taxon>
        <taxon>Heteroconchia</taxon>
        <taxon>Palaeoheterodonta</taxon>
        <taxon>Unionida</taxon>
        <taxon>Unionoidea</taxon>
        <taxon>Unionidae</taxon>
        <taxon>Ambleminae</taxon>
        <taxon>Lampsilini</taxon>
        <taxon>Potamilus</taxon>
    </lineage>
</organism>
<feature type="chain" id="PRO_5041913409" description="Ig-like domain-containing protein" evidence="5">
    <location>
        <begin position="25"/>
        <end position="361"/>
    </location>
</feature>
<reference evidence="7" key="1">
    <citation type="journal article" date="2021" name="Genome Biol. Evol.">
        <title>A High-Quality Reference Genome for a Parasitic Bivalve with Doubly Uniparental Inheritance (Bivalvia: Unionida).</title>
        <authorList>
            <person name="Smith C.H."/>
        </authorList>
    </citation>
    <scope>NUCLEOTIDE SEQUENCE</scope>
    <source>
        <strain evidence="7">CHS0354</strain>
    </source>
</reference>
<protein>
    <recommendedName>
        <fullName evidence="6">Ig-like domain-containing protein</fullName>
    </recommendedName>
</protein>
<dbReference type="InterPro" id="IPR007110">
    <property type="entry name" value="Ig-like_dom"/>
</dbReference>
<accession>A0AAE0SN09</accession>
<keyword evidence="1 5" id="KW-0732">Signal</keyword>
<reference evidence="7" key="3">
    <citation type="submission" date="2023-05" db="EMBL/GenBank/DDBJ databases">
        <authorList>
            <person name="Smith C.H."/>
        </authorList>
    </citation>
    <scope>NUCLEOTIDE SEQUENCE</scope>
    <source>
        <strain evidence="7">CHS0354</strain>
        <tissue evidence="7">Mantle</tissue>
    </source>
</reference>
<dbReference type="InterPro" id="IPR003599">
    <property type="entry name" value="Ig_sub"/>
</dbReference>
<name>A0AAE0SN09_9BIVA</name>
<dbReference type="AlphaFoldDB" id="A0AAE0SN09"/>
<dbReference type="SMART" id="SM00409">
    <property type="entry name" value="IG"/>
    <property type="match status" value="3"/>
</dbReference>
<feature type="signal peptide" evidence="5">
    <location>
        <begin position="1"/>
        <end position="24"/>
    </location>
</feature>
<evidence type="ECO:0000256" key="4">
    <source>
        <dbReference type="ARBA" id="ARBA00023319"/>
    </source>
</evidence>